<dbReference type="AlphaFoldDB" id="A0A4S8MPY0"/>
<dbReference type="OrthoDB" id="3266451at2759"/>
<accession>A0A4S8MPY0</accession>
<feature type="coiled-coil region" evidence="1">
    <location>
        <begin position="50"/>
        <end position="77"/>
    </location>
</feature>
<gene>
    <name evidence="2" type="ORF">K435DRAFT_202202</name>
</gene>
<dbReference type="Proteomes" id="UP000297245">
    <property type="component" value="Unassembled WGS sequence"/>
</dbReference>
<dbReference type="EMBL" id="ML179057">
    <property type="protein sequence ID" value="THV04354.1"/>
    <property type="molecule type" value="Genomic_DNA"/>
</dbReference>
<proteinExistence type="predicted"/>
<organism evidence="2 3">
    <name type="scientific">Dendrothele bispora (strain CBS 962.96)</name>
    <dbReference type="NCBI Taxonomy" id="1314807"/>
    <lineage>
        <taxon>Eukaryota</taxon>
        <taxon>Fungi</taxon>
        <taxon>Dikarya</taxon>
        <taxon>Basidiomycota</taxon>
        <taxon>Agaricomycotina</taxon>
        <taxon>Agaricomycetes</taxon>
        <taxon>Agaricomycetidae</taxon>
        <taxon>Agaricales</taxon>
        <taxon>Agaricales incertae sedis</taxon>
        <taxon>Dendrothele</taxon>
    </lineage>
</organism>
<keyword evidence="1" id="KW-0175">Coiled coil</keyword>
<evidence type="ECO:0000313" key="3">
    <source>
        <dbReference type="Proteomes" id="UP000297245"/>
    </source>
</evidence>
<evidence type="ECO:0008006" key="4">
    <source>
        <dbReference type="Google" id="ProtNLM"/>
    </source>
</evidence>
<name>A0A4S8MPY0_DENBC</name>
<evidence type="ECO:0000313" key="2">
    <source>
        <dbReference type="EMBL" id="THV04354.1"/>
    </source>
</evidence>
<sequence>MITCPQCDSSIFHPRVMVDPDADDSAKITQRLRDPAQVTEEETVRANQILHDAESDFASYEAEIAQLEATISVLKHKRKCLQDYVAKHRSLLAPIRRLPPEVLSLIFLTYCRQYPNTLFLGPKPRYWETSIIHRLSSITLGCVSIGWRRVTLESPRLWSYLDFSIKDDPKNQRNIADFQHLLSFYLKRSLQIPLIMHLRMDHLFCPDGDSRAALGEILRPVYRRCGSLAIDCSSSSQLPVPTPSITPIPDLPCLEYLRLPASNLMEHWSPALPIYQAPRLRHLEITSVWESIMPPHRRRDFSFPVFQQFPWAQITTFELSKLHVLDLWKFLERCNHLSELTVREVKCSSSDLSSNLHRYSIRIFSRARLWAYCPFLKVDCSRFEAFDCSRFEAFDCSRFEAFDCLC</sequence>
<reference evidence="2 3" key="1">
    <citation type="journal article" date="2019" name="Nat. Ecol. Evol.">
        <title>Megaphylogeny resolves global patterns of mushroom evolution.</title>
        <authorList>
            <person name="Varga T."/>
            <person name="Krizsan K."/>
            <person name="Foldi C."/>
            <person name="Dima B."/>
            <person name="Sanchez-Garcia M."/>
            <person name="Sanchez-Ramirez S."/>
            <person name="Szollosi G.J."/>
            <person name="Szarkandi J.G."/>
            <person name="Papp V."/>
            <person name="Albert L."/>
            <person name="Andreopoulos W."/>
            <person name="Angelini C."/>
            <person name="Antonin V."/>
            <person name="Barry K.W."/>
            <person name="Bougher N.L."/>
            <person name="Buchanan P."/>
            <person name="Buyck B."/>
            <person name="Bense V."/>
            <person name="Catcheside P."/>
            <person name="Chovatia M."/>
            <person name="Cooper J."/>
            <person name="Damon W."/>
            <person name="Desjardin D."/>
            <person name="Finy P."/>
            <person name="Geml J."/>
            <person name="Haridas S."/>
            <person name="Hughes K."/>
            <person name="Justo A."/>
            <person name="Karasinski D."/>
            <person name="Kautmanova I."/>
            <person name="Kiss B."/>
            <person name="Kocsube S."/>
            <person name="Kotiranta H."/>
            <person name="LaButti K.M."/>
            <person name="Lechner B.E."/>
            <person name="Liimatainen K."/>
            <person name="Lipzen A."/>
            <person name="Lukacs Z."/>
            <person name="Mihaltcheva S."/>
            <person name="Morgado L.N."/>
            <person name="Niskanen T."/>
            <person name="Noordeloos M.E."/>
            <person name="Ohm R.A."/>
            <person name="Ortiz-Santana B."/>
            <person name="Ovrebo C."/>
            <person name="Racz N."/>
            <person name="Riley R."/>
            <person name="Savchenko A."/>
            <person name="Shiryaev A."/>
            <person name="Soop K."/>
            <person name="Spirin V."/>
            <person name="Szebenyi C."/>
            <person name="Tomsovsky M."/>
            <person name="Tulloss R.E."/>
            <person name="Uehling J."/>
            <person name="Grigoriev I.V."/>
            <person name="Vagvolgyi C."/>
            <person name="Papp T."/>
            <person name="Martin F.M."/>
            <person name="Miettinen O."/>
            <person name="Hibbett D.S."/>
            <person name="Nagy L.G."/>
        </authorList>
    </citation>
    <scope>NUCLEOTIDE SEQUENCE [LARGE SCALE GENOMIC DNA]</scope>
    <source>
        <strain evidence="2 3">CBS 962.96</strain>
    </source>
</reference>
<keyword evidence="3" id="KW-1185">Reference proteome</keyword>
<protein>
    <recommendedName>
        <fullName evidence="4">F-box domain-containing protein</fullName>
    </recommendedName>
</protein>
<evidence type="ECO:0000256" key="1">
    <source>
        <dbReference type="SAM" id="Coils"/>
    </source>
</evidence>